<sequence>MIESFKKLGVESIFDAHDVMEFDNARKKIFLFLARQPNKTATAEQVIRASGIRSGDRRARELRDGYTTEKLRPQGRMLWLKVIPVRAREFNYQLISVTWEEWVRLRQQESGDNQQPLLAA</sequence>
<evidence type="ECO:0000313" key="1">
    <source>
        <dbReference type="EMBL" id="CAB4136949.1"/>
    </source>
</evidence>
<dbReference type="EMBL" id="LR796328">
    <property type="protein sequence ID" value="CAB4136949.1"/>
    <property type="molecule type" value="Genomic_DNA"/>
</dbReference>
<protein>
    <submittedName>
        <fullName evidence="1">Uncharacterized protein</fullName>
    </submittedName>
</protein>
<reference evidence="1" key="1">
    <citation type="submission" date="2020-04" db="EMBL/GenBank/DDBJ databases">
        <authorList>
            <person name="Chiriac C."/>
            <person name="Salcher M."/>
            <person name="Ghai R."/>
            <person name="Kavagutti S V."/>
        </authorList>
    </citation>
    <scope>NUCLEOTIDE SEQUENCE</scope>
</reference>
<name>A0A6J5LYU0_9CAUD</name>
<proteinExistence type="predicted"/>
<gene>
    <name evidence="1" type="ORF">UFOVP313_22</name>
</gene>
<accession>A0A6J5LYU0</accession>
<organism evidence="1">
    <name type="scientific">uncultured Caudovirales phage</name>
    <dbReference type="NCBI Taxonomy" id="2100421"/>
    <lineage>
        <taxon>Viruses</taxon>
        <taxon>Duplodnaviria</taxon>
        <taxon>Heunggongvirae</taxon>
        <taxon>Uroviricota</taxon>
        <taxon>Caudoviricetes</taxon>
        <taxon>Peduoviridae</taxon>
        <taxon>Maltschvirus</taxon>
        <taxon>Maltschvirus maltsch</taxon>
    </lineage>
</organism>